<evidence type="ECO:0000313" key="1">
    <source>
        <dbReference type="EMBL" id="CAI8599080.1"/>
    </source>
</evidence>
<dbReference type="AlphaFoldDB" id="A0AAV0ZK90"/>
<keyword evidence="2" id="KW-1185">Reference proteome</keyword>
<name>A0AAV0ZK90_VICFA</name>
<dbReference type="EMBL" id="OX451737">
    <property type="protein sequence ID" value="CAI8599080.1"/>
    <property type="molecule type" value="Genomic_DNA"/>
</dbReference>
<reference evidence="1 2" key="1">
    <citation type="submission" date="2023-01" db="EMBL/GenBank/DDBJ databases">
        <authorList>
            <person name="Kreplak J."/>
        </authorList>
    </citation>
    <scope>NUCLEOTIDE SEQUENCE [LARGE SCALE GENOMIC DNA]</scope>
</reference>
<gene>
    <name evidence="1" type="ORF">VFH_II158400</name>
</gene>
<accession>A0AAV0ZK90</accession>
<dbReference type="Proteomes" id="UP001157006">
    <property type="component" value="Chromosome 2"/>
</dbReference>
<sequence length="154" mass="17527">MSNSGDANTTSQEQEQEWATMAQAWLCSFPEAKEVSMTEVEAWIDANLSSLPEGIQSMPRSDLCLRLISIQNSMRLPNQENEENNVDVPHARFQRTDQWLPKAKGEGFGRTAWQRHVIKGSERCRDETPSPISNLLELEKLFSPVFSKPHIINQ</sequence>
<protein>
    <submittedName>
        <fullName evidence="1">Uncharacterized protein</fullName>
    </submittedName>
</protein>
<proteinExistence type="predicted"/>
<organism evidence="1 2">
    <name type="scientific">Vicia faba</name>
    <name type="common">Broad bean</name>
    <name type="synonym">Faba vulgaris</name>
    <dbReference type="NCBI Taxonomy" id="3906"/>
    <lineage>
        <taxon>Eukaryota</taxon>
        <taxon>Viridiplantae</taxon>
        <taxon>Streptophyta</taxon>
        <taxon>Embryophyta</taxon>
        <taxon>Tracheophyta</taxon>
        <taxon>Spermatophyta</taxon>
        <taxon>Magnoliopsida</taxon>
        <taxon>eudicotyledons</taxon>
        <taxon>Gunneridae</taxon>
        <taxon>Pentapetalae</taxon>
        <taxon>rosids</taxon>
        <taxon>fabids</taxon>
        <taxon>Fabales</taxon>
        <taxon>Fabaceae</taxon>
        <taxon>Papilionoideae</taxon>
        <taxon>50 kb inversion clade</taxon>
        <taxon>NPAAA clade</taxon>
        <taxon>Hologalegina</taxon>
        <taxon>IRL clade</taxon>
        <taxon>Fabeae</taxon>
        <taxon>Vicia</taxon>
    </lineage>
</organism>
<evidence type="ECO:0000313" key="2">
    <source>
        <dbReference type="Proteomes" id="UP001157006"/>
    </source>
</evidence>